<comment type="similarity">
    <text evidence="10">Belongs to the glycosyltransferase 28 family. MurG subfamily.</text>
</comment>
<evidence type="ECO:0000256" key="9">
    <source>
        <dbReference type="ARBA" id="ARBA00023316"/>
    </source>
</evidence>
<evidence type="ECO:0000256" key="10">
    <source>
        <dbReference type="HAMAP-Rule" id="MF_00033"/>
    </source>
</evidence>
<feature type="binding site" evidence="10">
    <location>
        <position position="167"/>
    </location>
    <ligand>
        <name>UDP-N-acetyl-alpha-D-glucosamine</name>
        <dbReference type="ChEBI" id="CHEBI:57705"/>
    </ligand>
</feature>
<keyword evidence="5 10" id="KW-0133">Cell shape</keyword>
<dbReference type="PANTHER" id="PTHR21015">
    <property type="entry name" value="UDP-N-ACETYLGLUCOSAMINE--N-ACETYLMURAMYL-(PENTAPEPTIDE) PYROPHOSPHORYL-UNDECAPRENOL N-ACETYLGLUCOSAMINE TRANSFERASE 1"/>
    <property type="match status" value="1"/>
</dbReference>
<feature type="binding site" evidence="10">
    <location>
        <begin position="13"/>
        <end position="15"/>
    </location>
    <ligand>
        <name>UDP-N-acetyl-alpha-D-glucosamine</name>
        <dbReference type="ChEBI" id="CHEBI:57705"/>
    </ligand>
</feature>
<evidence type="ECO:0000256" key="1">
    <source>
        <dbReference type="ARBA" id="ARBA00022475"/>
    </source>
</evidence>
<dbReference type="EMBL" id="RHHN01000048">
    <property type="protein sequence ID" value="RNB53215.1"/>
    <property type="molecule type" value="Genomic_DNA"/>
</dbReference>
<comment type="pathway">
    <text evidence="10">Cell wall biogenesis; peptidoglycan biosynthesis.</text>
</comment>
<evidence type="ECO:0000256" key="4">
    <source>
        <dbReference type="ARBA" id="ARBA00022679"/>
    </source>
</evidence>
<name>A0A3M8ARN3_9BACL</name>
<dbReference type="CDD" id="cd03785">
    <property type="entry name" value="GT28_MurG"/>
    <property type="match status" value="1"/>
</dbReference>
<keyword evidence="3 10" id="KW-0328">Glycosyltransferase</keyword>
<feature type="domain" description="Glycosyl transferase family 28 C-terminal" evidence="13">
    <location>
        <begin position="190"/>
        <end position="347"/>
    </location>
</feature>
<keyword evidence="11" id="KW-0175">Coiled coil</keyword>
<evidence type="ECO:0000313" key="15">
    <source>
        <dbReference type="EMBL" id="RNB53215.1"/>
    </source>
</evidence>
<comment type="function">
    <text evidence="10">Cell wall formation. Catalyzes the transfer of a GlcNAc subunit on undecaprenyl-pyrophosphoryl-MurNAc-pentapeptide (lipid intermediate I) to form undecaprenyl-pyrophosphoryl-MurNAc-(pentapeptide)GlcNAc (lipid intermediate II).</text>
</comment>
<dbReference type="NCBIfam" id="TIGR01133">
    <property type="entry name" value="murG"/>
    <property type="match status" value="1"/>
</dbReference>
<dbReference type="Proteomes" id="UP000317180">
    <property type="component" value="Unassembled WGS sequence"/>
</dbReference>
<dbReference type="GO" id="GO:0051301">
    <property type="term" value="P:cell division"/>
    <property type="evidence" value="ECO:0007669"/>
    <property type="project" value="UniProtKB-KW"/>
</dbReference>
<gene>
    <name evidence="10" type="primary">murG</name>
    <name evidence="14" type="synonym">murG2</name>
    <name evidence="14" type="ORF">BAG01nite_02410</name>
    <name evidence="15" type="ORF">EB820_16630</name>
</gene>
<evidence type="ECO:0000256" key="2">
    <source>
        <dbReference type="ARBA" id="ARBA00022618"/>
    </source>
</evidence>
<evidence type="ECO:0000259" key="13">
    <source>
        <dbReference type="Pfam" id="PF04101"/>
    </source>
</evidence>
<reference evidence="14 17" key="2">
    <citation type="submission" date="2019-06" db="EMBL/GenBank/DDBJ databases">
        <title>Whole genome shotgun sequence of Brevibacillus agri NBRC 15538.</title>
        <authorList>
            <person name="Hosoyama A."/>
            <person name="Uohara A."/>
            <person name="Ohji S."/>
            <person name="Ichikawa N."/>
        </authorList>
    </citation>
    <scope>NUCLEOTIDE SEQUENCE [LARGE SCALE GENOMIC DNA]</scope>
    <source>
        <strain evidence="14 17">NBRC 15538</strain>
    </source>
</reference>
<dbReference type="GO" id="GO:0005975">
    <property type="term" value="P:carbohydrate metabolic process"/>
    <property type="evidence" value="ECO:0007669"/>
    <property type="project" value="InterPro"/>
</dbReference>
<dbReference type="GO" id="GO:0050511">
    <property type="term" value="F:undecaprenyldiphospho-muramoylpentapeptide beta-N-acetylglucosaminyltransferase activity"/>
    <property type="evidence" value="ECO:0007669"/>
    <property type="project" value="UniProtKB-UniRule"/>
</dbReference>
<keyword evidence="1 10" id="KW-1003">Cell membrane</keyword>
<keyword evidence="9 10" id="KW-0961">Cell wall biogenesis/degradation</keyword>
<evidence type="ECO:0000256" key="8">
    <source>
        <dbReference type="ARBA" id="ARBA00023306"/>
    </source>
</evidence>
<evidence type="ECO:0000313" key="17">
    <source>
        <dbReference type="Proteomes" id="UP000317180"/>
    </source>
</evidence>
<feature type="binding site" evidence="10">
    <location>
        <position position="291"/>
    </location>
    <ligand>
        <name>UDP-N-acetyl-alpha-D-glucosamine</name>
        <dbReference type="ChEBI" id="CHEBI:57705"/>
    </ligand>
</feature>
<comment type="caution">
    <text evidence="15">The sequence shown here is derived from an EMBL/GenBank/DDBJ whole genome shotgun (WGS) entry which is preliminary data.</text>
</comment>
<organism evidence="15 16">
    <name type="scientific">Brevibacillus agri</name>
    <dbReference type="NCBI Taxonomy" id="51101"/>
    <lineage>
        <taxon>Bacteria</taxon>
        <taxon>Bacillati</taxon>
        <taxon>Bacillota</taxon>
        <taxon>Bacilli</taxon>
        <taxon>Bacillales</taxon>
        <taxon>Paenibacillaceae</taxon>
        <taxon>Brevibacillus</taxon>
    </lineage>
</organism>
<evidence type="ECO:0000256" key="3">
    <source>
        <dbReference type="ARBA" id="ARBA00022676"/>
    </source>
</evidence>
<keyword evidence="17" id="KW-1185">Reference proteome</keyword>
<evidence type="ECO:0000256" key="5">
    <source>
        <dbReference type="ARBA" id="ARBA00022960"/>
    </source>
</evidence>
<dbReference type="Proteomes" id="UP000276178">
    <property type="component" value="Unassembled WGS sequence"/>
</dbReference>
<dbReference type="NCBIfam" id="NF009102">
    <property type="entry name" value="PRK12446.1"/>
    <property type="match status" value="1"/>
</dbReference>
<dbReference type="EC" id="2.4.1.227" evidence="10"/>
<evidence type="ECO:0000256" key="11">
    <source>
        <dbReference type="SAM" id="Coils"/>
    </source>
</evidence>
<dbReference type="EMBL" id="BJOD01000001">
    <property type="protein sequence ID" value="GED24139.1"/>
    <property type="molecule type" value="Genomic_DNA"/>
</dbReference>
<dbReference type="GO" id="GO:0005886">
    <property type="term" value="C:plasma membrane"/>
    <property type="evidence" value="ECO:0007669"/>
    <property type="project" value="UniProtKB-SubCell"/>
</dbReference>
<evidence type="ECO:0000256" key="6">
    <source>
        <dbReference type="ARBA" id="ARBA00022984"/>
    </source>
</evidence>
<dbReference type="SUPFAM" id="SSF53756">
    <property type="entry name" value="UDP-Glycosyltransferase/glycogen phosphorylase"/>
    <property type="match status" value="1"/>
</dbReference>
<evidence type="ECO:0000313" key="14">
    <source>
        <dbReference type="EMBL" id="GED24139.1"/>
    </source>
</evidence>
<keyword evidence="2 10" id="KW-0132">Cell division</keyword>
<proteinExistence type="inferred from homology"/>
<feature type="binding site" evidence="10">
    <location>
        <position position="197"/>
    </location>
    <ligand>
        <name>UDP-N-acetyl-alpha-D-glucosamine</name>
        <dbReference type="ChEBI" id="CHEBI:57705"/>
    </ligand>
</feature>
<keyword evidence="8 10" id="KW-0131">Cell cycle</keyword>
<dbReference type="GO" id="GO:0008360">
    <property type="term" value="P:regulation of cell shape"/>
    <property type="evidence" value="ECO:0007669"/>
    <property type="project" value="UniProtKB-KW"/>
</dbReference>
<comment type="caution">
    <text evidence="10">Lacks conserved residue(s) required for the propagation of feature annotation.</text>
</comment>
<evidence type="ECO:0000259" key="12">
    <source>
        <dbReference type="Pfam" id="PF03033"/>
    </source>
</evidence>
<dbReference type="PANTHER" id="PTHR21015:SF27">
    <property type="entry name" value="UDP-N-ACETYLGLUCOSAMINE--N-ACETYLMURAMYL-(PENTAPEPTIDE) PYROPHOSPHORYL-UNDECAPRENOL N-ACETYLGLUCOSAMINE TRANSFERASE"/>
    <property type="match status" value="1"/>
</dbReference>
<dbReference type="InterPro" id="IPR004276">
    <property type="entry name" value="GlycoTrans_28_N"/>
</dbReference>
<dbReference type="Pfam" id="PF03033">
    <property type="entry name" value="Glyco_transf_28"/>
    <property type="match status" value="1"/>
</dbReference>
<feature type="domain" description="Glycosyltransferase family 28 N-terminal" evidence="12">
    <location>
        <begin position="6"/>
        <end position="143"/>
    </location>
</feature>
<dbReference type="GO" id="GO:0009252">
    <property type="term" value="P:peptidoglycan biosynthetic process"/>
    <property type="evidence" value="ECO:0007669"/>
    <property type="project" value="UniProtKB-UniRule"/>
</dbReference>
<accession>A0A3M8ARN3</accession>
<dbReference type="AlphaFoldDB" id="A0A3M8ARN3"/>
<dbReference type="GO" id="GO:0071555">
    <property type="term" value="P:cell wall organization"/>
    <property type="evidence" value="ECO:0007669"/>
    <property type="project" value="UniProtKB-KW"/>
</dbReference>
<comment type="subcellular location">
    <subcellularLocation>
        <location evidence="10">Cell membrane</location>
        <topology evidence="10">Peripheral membrane protein</topology>
        <orientation evidence="10">Cytoplasmic side</orientation>
    </subcellularLocation>
</comment>
<keyword evidence="4 10" id="KW-0808">Transferase</keyword>
<reference evidence="15 16" key="1">
    <citation type="submission" date="2018-10" db="EMBL/GenBank/DDBJ databases">
        <title>Phylogenomics of Brevibacillus.</title>
        <authorList>
            <person name="Dunlap C."/>
        </authorList>
    </citation>
    <scope>NUCLEOTIDE SEQUENCE [LARGE SCALE GENOMIC DNA]</scope>
    <source>
        <strain evidence="15 16">NRRL NRS 1219</strain>
    </source>
</reference>
<dbReference type="InterPro" id="IPR007235">
    <property type="entry name" value="Glyco_trans_28_C"/>
</dbReference>
<keyword evidence="7 10" id="KW-0472">Membrane</keyword>
<comment type="catalytic activity">
    <reaction evidence="10">
        <text>di-trans,octa-cis-undecaprenyl diphospho-N-acetyl-alpha-D-muramoyl-L-alanyl-D-glutamyl-meso-2,6-diaminopimeloyl-D-alanyl-D-alanine + UDP-N-acetyl-alpha-D-glucosamine = di-trans,octa-cis-undecaprenyl diphospho-[N-acetyl-alpha-D-glucosaminyl-(1-&gt;4)]-N-acetyl-alpha-D-muramoyl-L-alanyl-D-glutamyl-meso-2,6-diaminopimeloyl-D-alanyl-D-alanine + UDP + H(+)</text>
        <dbReference type="Rhea" id="RHEA:31227"/>
        <dbReference type="ChEBI" id="CHEBI:15378"/>
        <dbReference type="ChEBI" id="CHEBI:57705"/>
        <dbReference type="ChEBI" id="CHEBI:58223"/>
        <dbReference type="ChEBI" id="CHEBI:61387"/>
        <dbReference type="ChEBI" id="CHEBI:61388"/>
        <dbReference type="EC" id="2.4.1.227"/>
    </reaction>
</comment>
<dbReference type="InterPro" id="IPR006009">
    <property type="entry name" value="GlcNAc_MurG"/>
</dbReference>
<protein>
    <recommendedName>
        <fullName evidence="10">UDP-N-acetylglucosamine--N-acetylmuramyl-(pentapeptide) pyrophosphoryl-undecaprenol N-acetylglucosamine transferase</fullName>
        <ecNumber evidence="10">2.4.1.227</ecNumber>
    </recommendedName>
    <alternativeName>
        <fullName evidence="10">Undecaprenyl-PP-MurNAc-pentapeptide-UDPGlcNAc GlcNAc transferase</fullName>
    </alternativeName>
</protein>
<evidence type="ECO:0000313" key="16">
    <source>
        <dbReference type="Proteomes" id="UP000276178"/>
    </source>
</evidence>
<sequence length="358" mass="39378">MMNKRIVFTGGGSAGHVTVNLALIPRFLQQGWEVAYIGSTTGIERELVSRLDGVRYIGIATGKLRRYFDWKNFTDPLRVGKGAWQAYRFLAAWKPAVVFSKGGFVSVPVVFGAWLNGLPVVLHESDLTPGLANRLSLPFAAKVCATFPDTLQHLPKGKGTHVGAIVRDELKTGRKEAGLALCGFSPDKPVLLVMGGSLGARRLNEAVRGTLDALTKRFSVVHICGKNQLDNSLKRDGYRQFEYVQDELPDLLAMTDLVVSRAGSNAIYEFLQLQKPMLLVPLSRAASRGDQILNARSFEQQGFCEVLEEEALSADSLIRALDRLQQKRPAITEKLRAASEKQQDALAQVMAIIEETAR</sequence>
<dbReference type="HAMAP" id="MF_00033">
    <property type="entry name" value="MurG"/>
    <property type="match status" value="1"/>
</dbReference>
<evidence type="ECO:0000256" key="7">
    <source>
        <dbReference type="ARBA" id="ARBA00023136"/>
    </source>
</evidence>
<feature type="coiled-coil region" evidence="11">
    <location>
        <begin position="307"/>
        <end position="341"/>
    </location>
</feature>
<dbReference type="Gene3D" id="3.40.50.2000">
    <property type="entry name" value="Glycogen Phosphorylase B"/>
    <property type="match status" value="2"/>
</dbReference>
<dbReference type="OrthoDB" id="9808936at2"/>
<dbReference type="UniPathway" id="UPA00219"/>
<keyword evidence="6 10" id="KW-0573">Peptidoglycan synthesis</keyword>
<dbReference type="Pfam" id="PF04101">
    <property type="entry name" value="Glyco_tran_28_C"/>
    <property type="match status" value="1"/>
</dbReference>